<keyword evidence="1" id="KW-1133">Transmembrane helix</keyword>
<dbReference type="AlphaFoldDB" id="A0A9N9CB63"/>
<protein>
    <submittedName>
        <fullName evidence="2">7234_t:CDS:1</fullName>
    </submittedName>
</protein>
<keyword evidence="3" id="KW-1185">Reference proteome</keyword>
<evidence type="ECO:0000313" key="3">
    <source>
        <dbReference type="Proteomes" id="UP000789572"/>
    </source>
</evidence>
<evidence type="ECO:0000313" key="2">
    <source>
        <dbReference type="EMBL" id="CAG8597444.1"/>
    </source>
</evidence>
<comment type="caution">
    <text evidence="2">The sequence shown here is derived from an EMBL/GenBank/DDBJ whole genome shotgun (WGS) entry which is preliminary data.</text>
</comment>
<dbReference type="EMBL" id="CAJVPJ010001603">
    <property type="protein sequence ID" value="CAG8597444.1"/>
    <property type="molecule type" value="Genomic_DNA"/>
</dbReference>
<proteinExistence type="predicted"/>
<keyword evidence="1" id="KW-0472">Membrane</keyword>
<dbReference type="Proteomes" id="UP000789572">
    <property type="component" value="Unassembled WGS sequence"/>
</dbReference>
<gene>
    <name evidence="2" type="ORF">POCULU_LOCUS7287</name>
</gene>
<keyword evidence="1" id="KW-0812">Transmembrane</keyword>
<feature type="transmembrane region" description="Helical" evidence="1">
    <location>
        <begin position="66"/>
        <end position="87"/>
    </location>
</feature>
<sequence length="240" mass="26791">MKTVIIPLVELNVPGCDCTISAHRFDAEWCLDLHGYLNREEFAARLREINNYIKQYPLLSSKQKSYLTYVISGMAIFVAFVAFILIFTTEYSSINDITFPAVTIDGILGLLLPIGRKIIDQIAKNRTILFSQALQPVLDHYNRQENPTANWKLVWRVVVTHYSIKIDSHGNGSAKPVYAEQAELVVEINDALANLTAHTVRLNLPLTTVSRPSTVAPTSSTTVSRVSTINTTYPPRKGVS</sequence>
<name>A0A9N9CB63_9GLOM</name>
<feature type="transmembrane region" description="Helical" evidence="1">
    <location>
        <begin position="99"/>
        <end position="119"/>
    </location>
</feature>
<evidence type="ECO:0000256" key="1">
    <source>
        <dbReference type="SAM" id="Phobius"/>
    </source>
</evidence>
<organism evidence="2 3">
    <name type="scientific">Paraglomus occultum</name>
    <dbReference type="NCBI Taxonomy" id="144539"/>
    <lineage>
        <taxon>Eukaryota</taxon>
        <taxon>Fungi</taxon>
        <taxon>Fungi incertae sedis</taxon>
        <taxon>Mucoromycota</taxon>
        <taxon>Glomeromycotina</taxon>
        <taxon>Glomeromycetes</taxon>
        <taxon>Paraglomerales</taxon>
        <taxon>Paraglomeraceae</taxon>
        <taxon>Paraglomus</taxon>
    </lineage>
</organism>
<dbReference type="OrthoDB" id="2364454at2759"/>
<reference evidence="2" key="1">
    <citation type="submission" date="2021-06" db="EMBL/GenBank/DDBJ databases">
        <authorList>
            <person name="Kallberg Y."/>
            <person name="Tangrot J."/>
            <person name="Rosling A."/>
        </authorList>
    </citation>
    <scope>NUCLEOTIDE SEQUENCE</scope>
    <source>
        <strain evidence="2">IA702</strain>
    </source>
</reference>
<accession>A0A9N9CB63</accession>